<dbReference type="Proteomes" id="UP000219369">
    <property type="component" value="Unassembled WGS sequence"/>
</dbReference>
<sequence length="86" mass="9234">MAELHCWLTLRVSNSLRAFLASELDQPISARPPTHRQASDWGAVLFVDIHSSAPSKTAFLFLDSAGPGAILALPLLKSLPIPANSK</sequence>
<evidence type="ECO:0000313" key="1">
    <source>
        <dbReference type="EMBL" id="SCO77422.1"/>
    </source>
</evidence>
<accession>A0A2H3SLP5</accession>
<proteinExistence type="predicted"/>
<protein>
    <submittedName>
        <fullName evidence="1">Uncharacterized protein</fullName>
    </submittedName>
</protein>
<gene>
    <name evidence="1" type="ORF">FRV6_01634</name>
</gene>
<evidence type="ECO:0000313" key="2">
    <source>
        <dbReference type="Proteomes" id="UP000219369"/>
    </source>
</evidence>
<reference evidence="2" key="1">
    <citation type="submission" date="2016-09" db="EMBL/GenBank/DDBJ databases">
        <authorList>
            <person name="Guldener U."/>
        </authorList>
    </citation>
    <scope>NUCLEOTIDE SEQUENCE [LARGE SCALE GENOMIC DNA]</scope>
    <source>
        <strain evidence="2">V64-1</strain>
    </source>
</reference>
<name>A0A2H3SLP5_FUSOX</name>
<dbReference type="EMBL" id="FMJY01000001">
    <property type="protein sequence ID" value="SCO77422.1"/>
    <property type="molecule type" value="Genomic_DNA"/>
</dbReference>
<organism evidence="1 2">
    <name type="scientific">Fusarium oxysporum</name>
    <name type="common">Fusarium vascular wilt</name>
    <dbReference type="NCBI Taxonomy" id="5507"/>
    <lineage>
        <taxon>Eukaryota</taxon>
        <taxon>Fungi</taxon>
        <taxon>Dikarya</taxon>
        <taxon>Ascomycota</taxon>
        <taxon>Pezizomycotina</taxon>
        <taxon>Sordariomycetes</taxon>
        <taxon>Hypocreomycetidae</taxon>
        <taxon>Hypocreales</taxon>
        <taxon>Nectriaceae</taxon>
        <taxon>Fusarium</taxon>
        <taxon>Fusarium oxysporum species complex</taxon>
    </lineage>
</organism>
<dbReference type="AlphaFoldDB" id="A0A2H3SLP5"/>